<keyword evidence="7" id="KW-1133">Transmembrane helix</keyword>
<keyword evidence="2" id="KW-0813">Transport</keyword>
<keyword evidence="5" id="KW-0812">Transmembrane</keyword>
<dbReference type="AlphaFoldDB" id="A0A5Q3QBB1"/>
<accession>A0A5Q3QBB1</accession>
<keyword evidence="3" id="KW-1003">Cell membrane</keyword>
<evidence type="ECO:0000256" key="4">
    <source>
        <dbReference type="ARBA" id="ARBA00022597"/>
    </source>
</evidence>
<organism evidence="9 10">
    <name type="scientific">Allosaccharopolyspora coralli</name>
    <dbReference type="NCBI Taxonomy" id="2665642"/>
    <lineage>
        <taxon>Bacteria</taxon>
        <taxon>Bacillati</taxon>
        <taxon>Actinomycetota</taxon>
        <taxon>Actinomycetes</taxon>
        <taxon>Pseudonocardiales</taxon>
        <taxon>Pseudonocardiaceae</taxon>
        <taxon>Allosaccharopolyspora</taxon>
    </lineage>
</organism>
<dbReference type="InterPro" id="IPR004684">
    <property type="entry name" value="2keto-3dGluconate_permease"/>
</dbReference>
<evidence type="ECO:0000313" key="10">
    <source>
        <dbReference type="Proteomes" id="UP000371041"/>
    </source>
</evidence>
<dbReference type="GO" id="GO:0015649">
    <property type="term" value="F:2-keto-3-deoxygluconate:proton symporter activity"/>
    <property type="evidence" value="ECO:0007669"/>
    <property type="project" value="InterPro"/>
</dbReference>
<protein>
    <submittedName>
        <fullName evidence="9">Uncharacterized protein</fullName>
    </submittedName>
</protein>
<proteinExistence type="inferred from homology"/>
<sequence>MAVVCGLLVAFLTPEGSLWSLLPLAIIAAMSNSNGSLYVALTSEFGVSPRPSPARAGRFAVESAPRST</sequence>
<dbReference type="EMBL" id="CP045929">
    <property type="protein sequence ID" value="QGK71951.1"/>
    <property type="molecule type" value="Genomic_DNA"/>
</dbReference>
<keyword evidence="4" id="KW-0762">Sugar transport</keyword>
<name>A0A5Q3QBB1_9PSEU</name>
<dbReference type="Proteomes" id="UP000371041">
    <property type="component" value="Chromosome"/>
</dbReference>
<reference evidence="10" key="1">
    <citation type="submission" date="2019-11" db="EMBL/GenBank/DDBJ databases">
        <title>The complete genome sequence of Saccharopolyspora sp. E2A.</title>
        <authorList>
            <person name="Zhang G."/>
        </authorList>
    </citation>
    <scope>NUCLEOTIDE SEQUENCE [LARGE SCALE GENOMIC DNA]</scope>
    <source>
        <strain evidence="10">E2A</strain>
    </source>
</reference>
<evidence type="ECO:0000256" key="3">
    <source>
        <dbReference type="ARBA" id="ARBA00022475"/>
    </source>
</evidence>
<evidence type="ECO:0000313" key="9">
    <source>
        <dbReference type="EMBL" id="QGK71951.1"/>
    </source>
</evidence>
<gene>
    <name evidence="9" type="ORF">GIY23_00960</name>
</gene>
<evidence type="ECO:0000256" key="2">
    <source>
        <dbReference type="ARBA" id="ARBA00022448"/>
    </source>
</evidence>
<keyword evidence="8" id="KW-0472">Membrane</keyword>
<evidence type="ECO:0000256" key="1">
    <source>
        <dbReference type="ARBA" id="ARBA00006430"/>
    </source>
</evidence>
<dbReference type="KEGG" id="sace:GIY23_00960"/>
<evidence type="ECO:0000256" key="5">
    <source>
        <dbReference type="ARBA" id="ARBA00022692"/>
    </source>
</evidence>
<evidence type="ECO:0000256" key="8">
    <source>
        <dbReference type="ARBA" id="ARBA00023136"/>
    </source>
</evidence>
<keyword evidence="6" id="KW-0769">Symport</keyword>
<dbReference type="GO" id="GO:0016020">
    <property type="term" value="C:membrane"/>
    <property type="evidence" value="ECO:0007669"/>
    <property type="project" value="InterPro"/>
</dbReference>
<evidence type="ECO:0000256" key="6">
    <source>
        <dbReference type="ARBA" id="ARBA00022847"/>
    </source>
</evidence>
<keyword evidence="10" id="KW-1185">Reference proteome</keyword>
<comment type="similarity">
    <text evidence="1">Belongs to the KdgT transporter family.</text>
</comment>
<evidence type="ECO:0000256" key="7">
    <source>
        <dbReference type="ARBA" id="ARBA00022989"/>
    </source>
</evidence>
<dbReference type="Pfam" id="PF03812">
    <property type="entry name" value="KdgT"/>
    <property type="match status" value="1"/>
</dbReference>